<gene>
    <name evidence="1" type="ORF">K488DRAFT_78799</name>
</gene>
<name>A0ACB8QJT7_9AGAM</name>
<reference evidence="1" key="1">
    <citation type="submission" date="2021-02" db="EMBL/GenBank/DDBJ databases">
        <authorList>
            <consortium name="DOE Joint Genome Institute"/>
            <person name="Ahrendt S."/>
            <person name="Looney B.P."/>
            <person name="Miyauchi S."/>
            <person name="Morin E."/>
            <person name="Drula E."/>
            <person name="Courty P.E."/>
            <person name="Chicoki N."/>
            <person name="Fauchery L."/>
            <person name="Kohler A."/>
            <person name="Kuo A."/>
            <person name="Labutti K."/>
            <person name="Pangilinan J."/>
            <person name="Lipzen A."/>
            <person name="Riley R."/>
            <person name="Andreopoulos W."/>
            <person name="He G."/>
            <person name="Johnson J."/>
            <person name="Barry K.W."/>
            <person name="Grigoriev I.V."/>
            <person name="Nagy L."/>
            <person name="Hibbett D."/>
            <person name="Henrissat B."/>
            <person name="Matheny P.B."/>
            <person name="Labbe J."/>
            <person name="Martin F."/>
        </authorList>
    </citation>
    <scope>NUCLEOTIDE SEQUENCE</scope>
    <source>
        <strain evidence="1">EC-137</strain>
    </source>
</reference>
<accession>A0ACB8QJT7</accession>
<keyword evidence="2" id="KW-1185">Reference proteome</keyword>
<protein>
    <submittedName>
        <fullName evidence="1">Uncharacterized protein</fullName>
    </submittedName>
</protein>
<reference evidence="1" key="2">
    <citation type="journal article" date="2022" name="New Phytol.">
        <title>Evolutionary transition to the ectomycorrhizal habit in the genomes of a hyperdiverse lineage of mushroom-forming fungi.</title>
        <authorList>
            <person name="Looney B."/>
            <person name="Miyauchi S."/>
            <person name="Morin E."/>
            <person name="Drula E."/>
            <person name="Courty P.E."/>
            <person name="Kohler A."/>
            <person name="Kuo A."/>
            <person name="LaButti K."/>
            <person name="Pangilinan J."/>
            <person name="Lipzen A."/>
            <person name="Riley R."/>
            <person name="Andreopoulos W."/>
            <person name="He G."/>
            <person name="Johnson J."/>
            <person name="Nolan M."/>
            <person name="Tritt A."/>
            <person name="Barry K.W."/>
            <person name="Grigoriev I.V."/>
            <person name="Nagy L.G."/>
            <person name="Hibbett D."/>
            <person name="Henrissat B."/>
            <person name="Matheny P.B."/>
            <person name="Labbe J."/>
            <person name="Martin F.M."/>
        </authorList>
    </citation>
    <scope>NUCLEOTIDE SEQUENCE</scope>
    <source>
        <strain evidence="1">EC-137</strain>
    </source>
</reference>
<evidence type="ECO:0000313" key="2">
    <source>
        <dbReference type="Proteomes" id="UP000814128"/>
    </source>
</evidence>
<dbReference type="Proteomes" id="UP000814128">
    <property type="component" value="Unassembled WGS sequence"/>
</dbReference>
<dbReference type="EMBL" id="MU273563">
    <property type="protein sequence ID" value="KAI0031927.1"/>
    <property type="molecule type" value="Genomic_DNA"/>
</dbReference>
<proteinExistence type="predicted"/>
<organism evidence="1 2">
    <name type="scientific">Vararia minispora EC-137</name>
    <dbReference type="NCBI Taxonomy" id="1314806"/>
    <lineage>
        <taxon>Eukaryota</taxon>
        <taxon>Fungi</taxon>
        <taxon>Dikarya</taxon>
        <taxon>Basidiomycota</taxon>
        <taxon>Agaricomycotina</taxon>
        <taxon>Agaricomycetes</taxon>
        <taxon>Russulales</taxon>
        <taxon>Lachnocladiaceae</taxon>
        <taxon>Vararia</taxon>
    </lineage>
</organism>
<evidence type="ECO:0000313" key="1">
    <source>
        <dbReference type="EMBL" id="KAI0031927.1"/>
    </source>
</evidence>
<sequence length="372" mass="42344">MQETDLVRIDNTAVAQISRFIHSSMRSLRYTPRSWRDHALHLVPPEPFDWADPRVCDTLNWIFLVSALNFSFWSEKEGTDSRYGIEWRMGWGKEERTVWTGYWSLPAALDRALEEGIPITDPAFYASETRCPDTTIERVFRRASRSAEDIPLLRERIAVMREVGATLVSHYNGSFMHFIRAFHLAHPSGTALDFVRLITHTFPSFADECTFDGMRLCFWKRAQILVAETWAAFYPTSGPHPIFPNDGARALSMFADYRVPQILHHLGLLVYKPALAALLAARSPLAYGSREEVAIRAGSIIAVEHVVAEIRRIRAEDESDSEGEGEEQEVCSVLVDFYLWDLAKLVEAGKGVISCLPTQPMLPAHRTRSIWY</sequence>
<comment type="caution">
    <text evidence="1">The sequence shown here is derived from an EMBL/GenBank/DDBJ whole genome shotgun (WGS) entry which is preliminary data.</text>
</comment>